<dbReference type="InterPro" id="IPR036388">
    <property type="entry name" value="WH-like_DNA-bd_sf"/>
</dbReference>
<feature type="domain" description="RNA polymerase sigma-70 region 2" evidence="2">
    <location>
        <begin position="4"/>
        <end position="69"/>
    </location>
</feature>
<dbReference type="SUPFAM" id="SSF88946">
    <property type="entry name" value="Sigma2 domain of RNA polymerase sigma factors"/>
    <property type="match status" value="1"/>
</dbReference>
<dbReference type="InterPro" id="IPR013249">
    <property type="entry name" value="RNA_pol_sigma70_r4_t2"/>
</dbReference>
<comment type="subunit">
    <text evidence="1">Interacts transiently with the RNA polymerase catalytic core formed by RpoA, RpoB, RpoC and RpoZ (2 alpha, 1 beta, 1 beta' and 1 omega subunit) to form the RNA polymerase holoenzyme that can initiate transcription.</text>
</comment>
<dbReference type="Gene3D" id="1.10.1740.10">
    <property type="match status" value="1"/>
</dbReference>
<evidence type="ECO:0000259" key="2">
    <source>
        <dbReference type="Pfam" id="PF04542"/>
    </source>
</evidence>
<reference evidence="4 5" key="1">
    <citation type="submission" date="2022-10" db="EMBL/GenBank/DDBJ databases">
        <title>Comparative genomic analysis of Cohnella hashimotonis sp. nov., isolated from the International Space Station.</title>
        <authorList>
            <person name="Simpson A."/>
            <person name="Venkateswaran K."/>
        </authorList>
    </citation>
    <scope>NUCLEOTIDE SEQUENCE [LARGE SCALE GENOMIC DNA]</scope>
    <source>
        <strain evidence="4 5">DSM 18997</strain>
    </source>
</reference>
<dbReference type="RefSeq" id="WP_277567899.1">
    <property type="nucleotide sequence ID" value="NZ_JAPDHZ010000006.1"/>
</dbReference>
<evidence type="ECO:0000256" key="1">
    <source>
        <dbReference type="ARBA" id="ARBA00011344"/>
    </source>
</evidence>
<proteinExistence type="predicted"/>
<dbReference type="GO" id="GO:0006352">
    <property type="term" value="P:DNA-templated transcription initiation"/>
    <property type="evidence" value="ECO:0007669"/>
    <property type="project" value="InterPro"/>
</dbReference>
<name>A0A9X4KR15_9BACL</name>
<feature type="domain" description="RNA polymerase sigma factor 70 region 4 type 2" evidence="3">
    <location>
        <begin position="104"/>
        <end position="154"/>
    </location>
</feature>
<dbReference type="SUPFAM" id="SSF88659">
    <property type="entry name" value="Sigma3 and sigma4 domains of RNA polymerase sigma factors"/>
    <property type="match status" value="1"/>
</dbReference>
<dbReference type="SUPFAM" id="SSF54427">
    <property type="entry name" value="NTF2-like"/>
    <property type="match status" value="1"/>
</dbReference>
<evidence type="ECO:0000259" key="3">
    <source>
        <dbReference type="Pfam" id="PF08281"/>
    </source>
</evidence>
<dbReference type="PANTHER" id="PTHR30173">
    <property type="entry name" value="SIGMA 19 FACTOR"/>
    <property type="match status" value="1"/>
</dbReference>
<dbReference type="EMBL" id="JAPDHZ010000006">
    <property type="protein sequence ID" value="MDG0794130.1"/>
    <property type="molecule type" value="Genomic_DNA"/>
</dbReference>
<protein>
    <submittedName>
        <fullName evidence="4">RNA polymerase sigma factor SigJ</fullName>
    </submittedName>
</protein>
<dbReference type="InterPro" id="IPR013325">
    <property type="entry name" value="RNA_pol_sigma_r2"/>
</dbReference>
<dbReference type="Gene3D" id="1.10.10.10">
    <property type="entry name" value="Winged helix-like DNA-binding domain superfamily/Winged helix DNA-binding domain"/>
    <property type="match status" value="1"/>
</dbReference>
<accession>A0A9X4KR15</accession>
<dbReference type="GO" id="GO:0016987">
    <property type="term" value="F:sigma factor activity"/>
    <property type="evidence" value="ECO:0007669"/>
    <property type="project" value="InterPro"/>
</dbReference>
<evidence type="ECO:0000313" key="5">
    <source>
        <dbReference type="Proteomes" id="UP001153387"/>
    </source>
</evidence>
<dbReference type="InterPro" id="IPR032710">
    <property type="entry name" value="NTF2-like_dom_sf"/>
</dbReference>
<dbReference type="AlphaFoldDB" id="A0A9X4KR15"/>
<dbReference type="Pfam" id="PF04542">
    <property type="entry name" value="Sigma70_r2"/>
    <property type="match status" value="1"/>
</dbReference>
<dbReference type="Proteomes" id="UP001153387">
    <property type="component" value="Unassembled WGS sequence"/>
</dbReference>
<dbReference type="Gene3D" id="3.10.450.50">
    <property type="match status" value="1"/>
</dbReference>
<gene>
    <name evidence="4" type="primary">sigJ</name>
    <name evidence="4" type="ORF">OMP38_27335</name>
</gene>
<dbReference type="NCBIfam" id="TIGR02937">
    <property type="entry name" value="sigma70-ECF"/>
    <property type="match status" value="1"/>
</dbReference>
<dbReference type="NCBIfam" id="NF007214">
    <property type="entry name" value="PRK09636.1"/>
    <property type="match status" value="1"/>
</dbReference>
<dbReference type="GO" id="GO:0003677">
    <property type="term" value="F:DNA binding"/>
    <property type="evidence" value="ECO:0007669"/>
    <property type="project" value="InterPro"/>
</dbReference>
<dbReference type="InterPro" id="IPR007627">
    <property type="entry name" value="RNA_pol_sigma70_r2"/>
</dbReference>
<keyword evidence="5" id="KW-1185">Reference proteome</keyword>
<dbReference type="InterPro" id="IPR014284">
    <property type="entry name" value="RNA_pol_sigma-70_dom"/>
</dbReference>
<dbReference type="Pfam" id="PF08281">
    <property type="entry name" value="Sigma70_r4_2"/>
    <property type="match status" value="1"/>
</dbReference>
<organism evidence="4 5">
    <name type="scientific">Cohnella ginsengisoli</name>
    <dbReference type="NCBI Taxonomy" id="425004"/>
    <lineage>
        <taxon>Bacteria</taxon>
        <taxon>Bacillati</taxon>
        <taxon>Bacillota</taxon>
        <taxon>Bacilli</taxon>
        <taxon>Bacillales</taxon>
        <taxon>Paenibacillaceae</taxon>
        <taxon>Cohnella</taxon>
    </lineage>
</organism>
<sequence>MQELYRQYKGRMFNLAYQLTGSVADAEDVVQDVFLKAYQLPPEKLTVPGPYLYKMVTNRCRDLYKSARKKREEYFGEWLPEPLADADNDPADSVARDERLSYAMLVLLERLTASERAVFVLREALGFDYGEIAGLMDKSEVNCRKLFSRARGKLGLDAEAPPLQAPSASEEWVDGFVAALRQGNMSRLLSMLDPDVVLLPDGGGKVQAAVNPIHTAERVAKFLMGVIRKTATFEGEADVRMERINGEPGMILRSEDGVVHTAALFRVEGGLIRSLYILRNPDKLKSLK</sequence>
<dbReference type="PANTHER" id="PTHR30173:SF36">
    <property type="entry name" value="ECF RNA POLYMERASE SIGMA FACTOR SIGJ"/>
    <property type="match status" value="1"/>
</dbReference>
<evidence type="ECO:0000313" key="4">
    <source>
        <dbReference type="EMBL" id="MDG0794130.1"/>
    </source>
</evidence>
<comment type="caution">
    <text evidence="4">The sequence shown here is derived from an EMBL/GenBank/DDBJ whole genome shotgun (WGS) entry which is preliminary data.</text>
</comment>
<dbReference type="InterPro" id="IPR013324">
    <property type="entry name" value="RNA_pol_sigma_r3/r4-like"/>
</dbReference>
<dbReference type="InterPro" id="IPR052704">
    <property type="entry name" value="ECF_Sigma-70_Domain"/>
</dbReference>